<reference evidence="2 3" key="2">
    <citation type="submission" date="2015-05" db="EMBL/GenBank/DDBJ databases">
        <title>Lifestyle Evolution in Cyanobacterial Symbionts of Sponges.</title>
        <authorList>
            <person name="Burgsdorf I."/>
            <person name="Slaby B.M."/>
            <person name="Handley K.M."/>
            <person name="Haber M."/>
            <person name="Blom J."/>
            <person name="Marshall C.W."/>
            <person name="Gilbert J.A."/>
            <person name="Hentschel U."/>
            <person name="Steindler L."/>
        </authorList>
    </citation>
    <scope>NUCLEOTIDE SEQUENCE [LARGE SCALE GENOMIC DNA]</scope>
    <source>
        <strain evidence="2">15L</strain>
    </source>
</reference>
<sequence length="87" mass="9836">MTTTEFLALLPLGDLIPPALVIGVMIFLHQKTGERLSVLEERFSGVKDGIKELKSDSDKRFTSLETQITELRQVLWDFVSKKLTTTN</sequence>
<dbReference type="Proteomes" id="UP000035037">
    <property type="component" value="Unassembled WGS sequence"/>
</dbReference>
<keyword evidence="1" id="KW-0472">Membrane</keyword>
<evidence type="ECO:0000256" key="1">
    <source>
        <dbReference type="SAM" id="Phobius"/>
    </source>
</evidence>
<gene>
    <name evidence="2" type="ORF">TQ37_08360</name>
</gene>
<dbReference type="AlphaFoldDB" id="A0A0G8ASH3"/>
<accession>A0A0G8ASH3</accession>
<dbReference type="PATRIC" id="fig|1608419.3.peg.836"/>
<organism evidence="2 3">
    <name type="scientific">Candidatus Synechococcus spongiarum 15L</name>
    <dbReference type="NCBI Taxonomy" id="1608419"/>
    <lineage>
        <taxon>Bacteria</taxon>
        <taxon>Bacillati</taxon>
        <taxon>Cyanobacteriota</taxon>
        <taxon>Cyanophyceae</taxon>
        <taxon>Synechococcales</taxon>
        <taxon>Synechococcaceae</taxon>
        <taxon>Synechococcus</taxon>
    </lineage>
</organism>
<evidence type="ECO:0000313" key="3">
    <source>
        <dbReference type="Proteomes" id="UP000035037"/>
    </source>
</evidence>
<evidence type="ECO:0000313" key="2">
    <source>
        <dbReference type="EMBL" id="KKZ10728.1"/>
    </source>
</evidence>
<comment type="caution">
    <text evidence="2">The sequence shown here is derived from an EMBL/GenBank/DDBJ whole genome shotgun (WGS) entry which is preliminary data.</text>
</comment>
<feature type="transmembrane region" description="Helical" evidence="1">
    <location>
        <begin position="6"/>
        <end position="28"/>
    </location>
</feature>
<keyword evidence="1" id="KW-1133">Transmembrane helix</keyword>
<protein>
    <submittedName>
        <fullName evidence="2">Uncharacterized protein</fullName>
    </submittedName>
</protein>
<reference evidence="2 3" key="1">
    <citation type="submission" date="2015-02" db="EMBL/GenBank/DDBJ databases">
        <authorList>
            <person name="Slaby B."/>
            <person name="Hentschel U."/>
        </authorList>
    </citation>
    <scope>NUCLEOTIDE SEQUENCE [LARGE SCALE GENOMIC DNA]</scope>
    <source>
        <strain evidence="2">15L</strain>
    </source>
</reference>
<keyword evidence="1" id="KW-0812">Transmembrane</keyword>
<proteinExistence type="predicted"/>
<dbReference type="EMBL" id="JYFQ01000169">
    <property type="protein sequence ID" value="KKZ10728.1"/>
    <property type="molecule type" value="Genomic_DNA"/>
</dbReference>
<name>A0A0G8ASH3_9SYNE</name>